<gene>
    <name evidence="1" type="ORF">SPIROBIBN47_270004</name>
</gene>
<reference evidence="1" key="1">
    <citation type="submission" date="2017-02" db="EMBL/GenBank/DDBJ databases">
        <authorList>
            <person name="Regsiter A."/>
            <person name="William W."/>
        </authorList>
    </citation>
    <scope>NUCLEOTIDE SEQUENCE</scope>
    <source>
        <strain evidence="1">Bib</strain>
    </source>
</reference>
<accession>A0A3P3XIN4</accession>
<proteinExistence type="predicted"/>
<name>A0A3P3XIN4_9SPIR</name>
<dbReference type="EMBL" id="FWDM01000020">
    <property type="protein sequence ID" value="SLM12903.1"/>
    <property type="molecule type" value="Genomic_DNA"/>
</dbReference>
<organism evidence="1">
    <name type="scientific">uncultured spirochete</name>
    <dbReference type="NCBI Taxonomy" id="156406"/>
    <lineage>
        <taxon>Bacteria</taxon>
        <taxon>Pseudomonadati</taxon>
        <taxon>Spirochaetota</taxon>
        <taxon>Spirochaetia</taxon>
        <taxon>Spirochaetales</taxon>
        <taxon>environmental samples</taxon>
    </lineage>
</organism>
<dbReference type="AlphaFoldDB" id="A0A3P3XIN4"/>
<sequence>MQTKGLVNMPPNNIVPVISPDDVLDSFLALGKCNDLRMPSWIFETARTSALAKNDCQVLHAPSWAIRHGVAFFSSRERDLIIIRADSTESNESDGWTAKQTVRPVAGAGLEGAQDQLVLSLPHRVEHRRWFVSYYIEDCFGAGFRARFEDRLKSPHEERCTYHSLKNTSGWIEMISGNPLVCTPPKVQAGQRLFIVAVPYPS</sequence>
<evidence type="ECO:0000313" key="1">
    <source>
        <dbReference type="EMBL" id="SLM12903.1"/>
    </source>
</evidence>
<protein>
    <submittedName>
        <fullName evidence="1">Uncharacterized protein</fullName>
    </submittedName>
</protein>